<reference evidence="8" key="1">
    <citation type="journal article" date="2022" name="bioRxiv">
        <title>Genomics of Preaxostyla Flagellates Illuminates Evolutionary Transitions and the Path Towards Mitochondrial Loss.</title>
        <authorList>
            <person name="Novak L.V.F."/>
            <person name="Treitli S.C."/>
            <person name="Pyrih J."/>
            <person name="Halakuc P."/>
            <person name="Pipaliya S.V."/>
            <person name="Vacek V."/>
            <person name="Brzon O."/>
            <person name="Soukal P."/>
            <person name="Eme L."/>
            <person name="Dacks J.B."/>
            <person name="Karnkowska A."/>
            <person name="Elias M."/>
            <person name="Hampl V."/>
        </authorList>
    </citation>
    <scope>NUCLEOTIDE SEQUENCE</scope>
    <source>
        <strain evidence="8">RCP-MX</strain>
    </source>
</reference>
<protein>
    <submittedName>
        <fullName evidence="8">Tubulin epsilon chain</fullName>
    </submittedName>
</protein>
<keyword evidence="2 5" id="KW-0493">Microtubule</keyword>
<dbReference type="Pfam" id="PF03953">
    <property type="entry name" value="Tubulin_C"/>
    <property type="match status" value="1"/>
</dbReference>
<dbReference type="PRINTS" id="PR01161">
    <property type="entry name" value="TUBULIN"/>
</dbReference>
<organism evidence="8 9">
    <name type="scientific">Paratrimastix pyriformis</name>
    <dbReference type="NCBI Taxonomy" id="342808"/>
    <lineage>
        <taxon>Eukaryota</taxon>
        <taxon>Metamonada</taxon>
        <taxon>Preaxostyla</taxon>
        <taxon>Paratrimastigidae</taxon>
        <taxon>Paratrimastix</taxon>
    </lineage>
</organism>
<proteinExistence type="inferred from homology"/>
<dbReference type="CDD" id="cd02190">
    <property type="entry name" value="epsilon_tubulin"/>
    <property type="match status" value="1"/>
</dbReference>
<dbReference type="Gene3D" id="1.10.287.600">
    <property type="entry name" value="Helix hairpin bin"/>
    <property type="match status" value="1"/>
</dbReference>
<dbReference type="Pfam" id="PF00091">
    <property type="entry name" value="Tubulin"/>
    <property type="match status" value="1"/>
</dbReference>
<dbReference type="Gene3D" id="3.40.50.1440">
    <property type="entry name" value="Tubulin/FtsZ, GTPase domain"/>
    <property type="match status" value="1"/>
</dbReference>
<evidence type="ECO:0000259" key="7">
    <source>
        <dbReference type="SMART" id="SM00865"/>
    </source>
</evidence>
<dbReference type="SMART" id="SM00865">
    <property type="entry name" value="Tubulin_C"/>
    <property type="match status" value="1"/>
</dbReference>
<keyword evidence="3 5" id="KW-0547">Nucleotide-binding</keyword>
<dbReference type="PRINTS" id="PR01519">
    <property type="entry name" value="EPSLNTUBULIN"/>
</dbReference>
<dbReference type="InterPro" id="IPR013838">
    <property type="entry name" value="Beta-tubulin_BS"/>
</dbReference>
<evidence type="ECO:0000256" key="1">
    <source>
        <dbReference type="ARBA" id="ARBA00009636"/>
    </source>
</evidence>
<dbReference type="PROSITE" id="PS00228">
    <property type="entry name" value="TUBULIN_B_AUTOREG"/>
    <property type="match status" value="1"/>
</dbReference>
<feature type="domain" description="Tubulin/FtsZ 2-layer sandwich" evidence="7">
    <location>
        <begin position="270"/>
        <end position="406"/>
    </location>
</feature>
<sequence>MREILVVQVGQCGNQIGSRFWQHALNEFEKYNSVKVYDEAISSFFRNVDASGQSIAPGPNTPRHSLKARAILIDAEEGVLSSIMRSPIRDLFELTQFIGDTSGSGNNWARGFHHYGTKYHDDILDKVRRSAEQCDSLQSFFLLHSLGGGTGSGLGTYTIQLLADEFPTVYRFATSVFPSENDDVTTSPYNSVLALGQLIEHADCVLPLHNEALMEICERTQSQAAKGDAAAVIGGVDGGQKRAKPYDDMNDIAARLLTDLTSSMRFEGSLNVDLNEITMNLVPFPRMHLLTASMAPLVRPRDIAFQPRRITQMFDAVFHRDSQIIQADPTQHFYLGCGLFVRGSHVEISDIHNNIARIRPNLKMVPWNQEAFKVGLCGAPPVGLPYSLLCLANNTCVTQPLEAMIQRWNSLFKHHAHVHHYTEFIGLDEMAEAKERVLSVCRDYAEVERMAGTGGQAVPRSVAEAAPFHRQLPLF</sequence>
<name>A0ABQ8USR3_9EUKA</name>
<dbReference type="Proteomes" id="UP001141327">
    <property type="component" value="Unassembled WGS sequence"/>
</dbReference>
<evidence type="ECO:0000259" key="6">
    <source>
        <dbReference type="SMART" id="SM00864"/>
    </source>
</evidence>
<dbReference type="PANTHER" id="PTHR11588">
    <property type="entry name" value="TUBULIN"/>
    <property type="match status" value="1"/>
</dbReference>
<evidence type="ECO:0000256" key="2">
    <source>
        <dbReference type="ARBA" id="ARBA00022701"/>
    </source>
</evidence>
<keyword evidence="4 5" id="KW-0342">GTP-binding</keyword>
<comment type="similarity">
    <text evidence="1 5">Belongs to the tubulin family.</text>
</comment>
<dbReference type="InterPro" id="IPR017975">
    <property type="entry name" value="Tubulin_CS"/>
</dbReference>
<dbReference type="InterPro" id="IPR018316">
    <property type="entry name" value="Tubulin/FtsZ_2-layer-sand-dom"/>
</dbReference>
<dbReference type="InterPro" id="IPR023123">
    <property type="entry name" value="Tubulin_C"/>
</dbReference>
<dbReference type="InterPro" id="IPR036525">
    <property type="entry name" value="Tubulin/FtsZ_GTPase_sf"/>
</dbReference>
<dbReference type="SMART" id="SM00864">
    <property type="entry name" value="Tubulin"/>
    <property type="match status" value="1"/>
</dbReference>
<dbReference type="SUPFAM" id="SSF52490">
    <property type="entry name" value="Tubulin nucleotide-binding domain-like"/>
    <property type="match status" value="1"/>
</dbReference>
<evidence type="ECO:0000313" key="9">
    <source>
        <dbReference type="Proteomes" id="UP001141327"/>
    </source>
</evidence>
<keyword evidence="9" id="KW-1185">Reference proteome</keyword>
<gene>
    <name evidence="8" type="ORF">PAPYR_1557</name>
</gene>
<feature type="domain" description="Tubulin/FtsZ GTPase" evidence="6">
    <location>
        <begin position="53"/>
        <end position="268"/>
    </location>
</feature>
<dbReference type="InterPro" id="IPR008280">
    <property type="entry name" value="Tub_FtsZ_C"/>
</dbReference>
<dbReference type="PROSITE" id="PS00227">
    <property type="entry name" value="TUBULIN"/>
    <property type="match status" value="1"/>
</dbReference>
<evidence type="ECO:0000256" key="3">
    <source>
        <dbReference type="ARBA" id="ARBA00022741"/>
    </source>
</evidence>
<evidence type="ECO:0000256" key="4">
    <source>
        <dbReference type="ARBA" id="ARBA00023134"/>
    </source>
</evidence>
<evidence type="ECO:0000313" key="8">
    <source>
        <dbReference type="EMBL" id="KAJ4461873.1"/>
    </source>
</evidence>
<dbReference type="InterPro" id="IPR003008">
    <property type="entry name" value="Tubulin_FtsZ_GTPase"/>
</dbReference>
<dbReference type="InterPro" id="IPR004057">
    <property type="entry name" value="Epsilon_tubulin"/>
</dbReference>
<dbReference type="EMBL" id="JAPMOS010000005">
    <property type="protein sequence ID" value="KAJ4461873.1"/>
    <property type="molecule type" value="Genomic_DNA"/>
</dbReference>
<comment type="caution">
    <text evidence="8">The sequence shown here is derived from an EMBL/GenBank/DDBJ whole genome shotgun (WGS) entry which is preliminary data.</text>
</comment>
<accession>A0ABQ8USR3</accession>
<evidence type="ECO:0000256" key="5">
    <source>
        <dbReference type="RuleBase" id="RU000352"/>
    </source>
</evidence>
<dbReference type="SUPFAM" id="SSF55307">
    <property type="entry name" value="Tubulin C-terminal domain-like"/>
    <property type="match status" value="1"/>
</dbReference>
<dbReference type="InterPro" id="IPR000217">
    <property type="entry name" value="Tubulin"/>
</dbReference>